<dbReference type="FunFam" id="2.60.40.10:FF:000028">
    <property type="entry name" value="Neuronal cell adhesion molecule"/>
    <property type="match status" value="1"/>
</dbReference>
<keyword evidence="4" id="KW-0732">Signal</keyword>
<dbReference type="InterPro" id="IPR013098">
    <property type="entry name" value="Ig_I-set"/>
</dbReference>
<keyword evidence="1" id="KW-0677">Repeat</keyword>
<dbReference type="FunFam" id="2.60.40.10:FF:000719">
    <property type="entry name" value="nephrin isoform X1"/>
    <property type="match status" value="1"/>
</dbReference>
<dbReference type="Pfam" id="PF00041">
    <property type="entry name" value="fn3"/>
    <property type="match status" value="3"/>
</dbReference>
<dbReference type="GO" id="GO:0098609">
    <property type="term" value="P:cell-cell adhesion"/>
    <property type="evidence" value="ECO:0007669"/>
    <property type="project" value="TreeGrafter"/>
</dbReference>
<feature type="domain" description="Fibronectin type-III" evidence="6">
    <location>
        <begin position="515"/>
        <end position="610"/>
    </location>
</feature>
<sequence length="753" mass="83224">MGFCLLILLVFSIGFKEIVGQEGPKVAPFTYHVKPVIGGSTSFLCQKLSGSSLLQITWYKDGKEIQDSSDIKIGTIQESSILRIDSIKSSHSGNYTCKIANRYGHDSYTAELLVEGPPNWIEKPNNVKSKVHSMINTHCLVSGYPKPTITWKKLQGSSWIQLESNGQHNHNLQIMNATKSHEGRYGCSASNGIEPDLWSEFDISIEVFPAKFKEKKTYVSTKRDTSLELECSAEGDKPLTIKWSKDSVLLNKSGYQRYTITDSPTTDGLKSVLTVRSADLVDDGSYLCVAENEFGKDERNIRVTIIEAPPAPQNLQIRQTWSRSVSLNWAPPASNALPILGYIVRYWKITGQGQNERLREINVSLPMNSVLINALEPSCLYEAEIIAVNEVGPGQPSRTIKFETGEEEPTGAPIDLQAIARGPTTIRVSWKPPTKDKWNGKILGYYVGYRRAGDFKSPHSFKTVDAASHNNTYEYLITSLVKGTAYSITIKAYNSAGNGPEHQEIIVETLLGNVPPAPRFKVLSATSDSLNLRYNIVPDSAPVQLLQLHFKELSDLDWNELALTYEGKDTNEYTLTNLNPSTVYKLYVTASNEHGISDPSQMITAKTARSLNDLSSISGPFDSTSLLGPGSSSFGEMVYFPAITISIASIIIVIVIAFVFVKKARLDASAKSNFEFCQASQTGILAHNRATGTTFGTVQRFVDHDKTMSLVTTGPCDDAYNGQLPTPYSKIPIGTEKRNSTLTDNRHFYDYPQ</sequence>
<dbReference type="CDD" id="cd00063">
    <property type="entry name" value="FN3"/>
    <property type="match status" value="3"/>
</dbReference>
<dbReference type="PANTHER" id="PTHR44170:SF6">
    <property type="entry name" value="CONTACTIN"/>
    <property type="match status" value="1"/>
</dbReference>
<dbReference type="InterPro" id="IPR003961">
    <property type="entry name" value="FN3_dom"/>
</dbReference>
<dbReference type="InterPro" id="IPR036116">
    <property type="entry name" value="FN3_sf"/>
</dbReference>
<dbReference type="SMART" id="SM00409">
    <property type="entry name" value="IG"/>
    <property type="match status" value="3"/>
</dbReference>
<dbReference type="SMART" id="SM00060">
    <property type="entry name" value="FN3"/>
    <property type="match status" value="3"/>
</dbReference>
<keyword evidence="3" id="KW-1133">Transmembrane helix</keyword>
<evidence type="ECO:0000256" key="3">
    <source>
        <dbReference type="SAM" id="Phobius"/>
    </source>
</evidence>
<dbReference type="GO" id="GO:0016020">
    <property type="term" value="C:membrane"/>
    <property type="evidence" value="ECO:0007669"/>
    <property type="project" value="UniProtKB-SubCell"/>
</dbReference>
<feature type="transmembrane region" description="Helical" evidence="3">
    <location>
        <begin position="638"/>
        <end position="661"/>
    </location>
</feature>
<dbReference type="Gene3D" id="2.60.40.10">
    <property type="entry name" value="Immunoglobulins"/>
    <property type="match status" value="6"/>
</dbReference>
<dbReference type="InterPro" id="IPR007110">
    <property type="entry name" value="Ig-like_dom"/>
</dbReference>
<keyword evidence="2" id="KW-1015">Disulfide bond</keyword>
<feature type="domain" description="Ig-like" evidence="5">
    <location>
        <begin position="24"/>
        <end position="115"/>
    </location>
</feature>
<name>A0A2Z4EE48_TETUR</name>
<feature type="domain" description="Ig-like" evidence="5">
    <location>
        <begin position="118"/>
        <end position="204"/>
    </location>
</feature>
<dbReference type="GO" id="GO:0009653">
    <property type="term" value="P:anatomical structure morphogenesis"/>
    <property type="evidence" value="ECO:0007669"/>
    <property type="project" value="UniProtKB-ARBA"/>
</dbReference>
<evidence type="ECO:0000256" key="4">
    <source>
        <dbReference type="SAM" id="SignalP"/>
    </source>
</evidence>
<dbReference type="SUPFAM" id="SSF48726">
    <property type="entry name" value="Immunoglobulin"/>
    <property type="match status" value="3"/>
</dbReference>
<dbReference type="SUPFAM" id="SSF49265">
    <property type="entry name" value="Fibronectin type III"/>
    <property type="match status" value="2"/>
</dbReference>
<feature type="chain" id="PRO_5016465321" evidence="4">
    <location>
        <begin position="21"/>
        <end position="753"/>
    </location>
</feature>
<dbReference type="PANTHER" id="PTHR44170">
    <property type="entry name" value="PROTEIN SIDEKICK"/>
    <property type="match status" value="1"/>
</dbReference>
<dbReference type="FunFam" id="2.60.40.10:FF:000333">
    <property type="entry name" value="Down syndrome cell adhesion molecule"/>
    <property type="match status" value="1"/>
</dbReference>
<accession>A0A2Z4EE48</accession>
<dbReference type="Pfam" id="PF07679">
    <property type="entry name" value="I-set"/>
    <property type="match status" value="2"/>
</dbReference>
<protein>
    <submittedName>
        <fullName evidence="7">SDscam-b3</fullName>
    </submittedName>
</protein>
<dbReference type="PROSITE" id="PS50853">
    <property type="entry name" value="FN3"/>
    <property type="match status" value="3"/>
</dbReference>
<evidence type="ECO:0000313" key="7">
    <source>
        <dbReference type="EMBL" id="AWV54570.1"/>
    </source>
</evidence>
<evidence type="ECO:0000259" key="6">
    <source>
        <dbReference type="PROSITE" id="PS50853"/>
    </source>
</evidence>
<evidence type="ECO:0000256" key="1">
    <source>
        <dbReference type="ARBA" id="ARBA00022737"/>
    </source>
</evidence>
<dbReference type="InterPro" id="IPR013783">
    <property type="entry name" value="Ig-like_fold"/>
</dbReference>
<dbReference type="EMBL" id="MF149053">
    <property type="protein sequence ID" value="AWV54570.1"/>
    <property type="molecule type" value="mRNA"/>
</dbReference>
<keyword evidence="3" id="KW-0812">Transmembrane</keyword>
<dbReference type="SMART" id="SM00408">
    <property type="entry name" value="IGc2"/>
    <property type="match status" value="3"/>
</dbReference>
<organism evidence="7">
    <name type="scientific">Tetranychus urticae</name>
    <name type="common">Two-spotted spider mite</name>
    <dbReference type="NCBI Taxonomy" id="32264"/>
    <lineage>
        <taxon>Eukaryota</taxon>
        <taxon>Metazoa</taxon>
        <taxon>Ecdysozoa</taxon>
        <taxon>Arthropoda</taxon>
        <taxon>Chelicerata</taxon>
        <taxon>Arachnida</taxon>
        <taxon>Acari</taxon>
        <taxon>Acariformes</taxon>
        <taxon>Trombidiformes</taxon>
        <taxon>Prostigmata</taxon>
        <taxon>Eleutherengona</taxon>
        <taxon>Raphignathae</taxon>
        <taxon>Tetranychoidea</taxon>
        <taxon>Tetranychidae</taxon>
        <taxon>Tetranychus</taxon>
    </lineage>
</organism>
<dbReference type="PRINTS" id="PR00014">
    <property type="entry name" value="FNTYPEIII"/>
</dbReference>
<dbReference type="PROSITE" id="PS50835">
    <property type="entry name" value="IG_LIKE"/>
    <property type="match status" value="3"/>
</dbReference>
<proteinExistence type="evidence at transcript level"/>
<reference evidence="7" key="1">
    <citation type="submission" date="2017-05" db="EMBL/GenBank/DDBJ databases">
        <title>Cloning of Tetranychus urticae.</title>
        <authorList>
            <person name="Hou S."/>
            <person name="Jin Y."/>
        </authorList>
    </citation>
    <scope>NUCLEOTIDE SEQUENCE</scope>
</reference>
<evidence type="ECO:0000256" key="2">
    <source>
        <dbReference type="ARBA" id="ARBA00023157"/>
    </source>
</evidence>
<evidence type="ECO:0000259" key="5">
    <source>
        <dbReference type="PROSITE" id="PS50835"/>
    </source>
</evidence>
<feature type="domain" description="Fibronectin type-III" evidence="6">
    <location>
        <begin position="412"/>
        <end position="512"/>
    </location>
</feature>
<keyword evidence="3" id="KW-0472">Membrane</keyword>
<dbReference type="InterPro" id="IPR036179">
    <property type="entry name" value="Ig-like_dom_sf"/>
</dbReference>
<dbReference type="GO" id="GO:0030154">
    <property type="term" value="P:cell differentiation"/>
    <property type="evidence" value="ECO:0007669"/>
    <property type="project" value="UniProtKB-ARBA"/>
</dbReference>
<dbReference type="AlphaFoldDB" id="A0A2Z4EE48"/>
<dbReference type="InterPro" id="IPR003599">
    <property type="entry name" value="Ig_sub"/>
</dbReference>
<feature type="signal peptide" evidence="4">
    <location>
        <begin position="1"/>
        <end position="20"/>
    </location>
</feature>
<feature type="domain" description="Fibronectin type-III" evidence="6">
    <location>
        <begin position="311"/>
        <end position="407"/>
    </location>
</feature>
<dbReference type="Pfam" id="PF13927">
    <property type="entry name" value="Ig_3"/>
    <property type="match status" value="1"/>
</dbReference>
<feature type="domain" description="Ig-like" evidence="5">
    <location>
        <begin position="209"/>
        <end position="304"/>
    </location>
</feature>
<dbReference type="InterPro" id="IPR003598">
    <property type="entry name" value="Ig_sub2"/>
</dbReference>